<keyword evidence="1" id="KW-0175">Coiled coil</keyword>
<dbReference type="EMBL" id="VJMJ01000122">
    <property type="protein sequence ID" value="KAF0733391.1"/>
    <property type="molecule type" value="Genomic_DNA"/>
</dbReference>
<evidence type="ECO:0000256" key="1">
    <source>
        <dbReference type="SAM" id="Coils"/>
    </source>
</evidence>
<gene>
    <name evidence="2" type="ORF">Ae201684_009638</name>
    <name evidence="3" type="ORF">Ae201684_009641</name>
</gene>
<comment type="caution">
    <text evidence="3">The sequence shown here is derived from an EMBL/GenBank/DDBJ whole genome shotgun (WGS) entry which is preliminary data.</text>
</comment>
<evidence type="ECO:0000313" key="4">
    <source>
        <dbReference type="Proteomes" id="UP000481153"/>
    </source>
</evidence>
<name>A0A6G0X0N1_9STRA</name>
<reference evidence="3 4" key="1">
    <citation type="submission" date="2019-07" db="EMBL/GenBank/DDBJ databases">
        <title>Genomics analysis of Aphanomyces spp. identifies a new class of oomycete effector associated with host adaptation.</title>
        <authorList>
            <person name="Gaulin E."/>
        </authorList>
    </citation>
    <scope>NUCLEOTIDE SEQUENCE [LARGE SCALE GENOMIC DNA]</scope>
    <source>
        <strain evidence="3 4">ATCC 201684</strain>
    </source>
</reference>
<accession>A0A6G0X0N1</accession>
<evidence type="ECO:0000313" key="3">
    <source>
        <dbReference type="EMBL" id="KAF0733394.1"/>
    </source>
</evidence>
<proteinExistence type="predicted"/>
<protein>
    <submittedName>
        <fullName evidence="3">Uncharacterized protein</fullName>
    </submittedName>
</protein>
<keyword evidence="4" id="KW-1185">Reference proteome</keyword>
<dbReference type="AlphaFoldDB" id="A0A6G0X0N1"/>
<evidence type="ECO:0000313" key="2">
    <source>
        <dbReference type="EMBL" id="KAF0733391.1"/>
    </source>
</evidence>
<dbReference type="EMBL" id="VJMJ01000122">
    <property type="protein sequence ID" value="KAF0733394.1"/>
    <property type="molecule type" value="Genomic_DNA"/>
</dbReference>
<dbReference type="VEuPathDB" id="FungiDB:AeMF1_009080"/>
<sequence>MTSQAAYQALVDIIARLRDELRAYARAVLSLVDENHQLEQQVDTLKGQLDKAQEEIQDAKMEIEIWCEFRDGIHQEIATAHDHIHTLETQAQVDRAAWHAKEQSLLDRIQVLEMELHISKAKTTGSSVVQPKTTQTHKRRVEAVRAAYQTRVMADNRHNKTTQDDLSRRTDETFYEMFAETHVVTASHKQAMDAIPPHKTYPEDTPVVAHVNQAHVSPAETWLDRIRRWIGVLQKTWRFGLLFP</sequence>
<organism evidence="3 4">
    <name type="scientific">Aphanomyces euteiches</name>
    <dbReference type="NCBI Taxonomy" id="100861"/>
    <lineage>
        <taxon>Eukaryota</taxon>
        <taxon>Sar</taxon>
        <taxon>Stramenopiles</taxon>
        <taxon>Oomycota</taxon>
        <taxon>Saprolegniomycetes</taxon>
        <taxon>Saprolegniales</taxon>
        <taxon>Verrucalvaceae</taxon>
        <taxon>Aphanomyces</taxon>
    </lineage>
</organism>
<dbReference type="Proteomes" id="UP000481153">
    <property type="component" value="Unassembled WGS sequence"/>
</dbReference>
<feature type="coiled-coil region" evidence="1">
    <location>
        <begin position="14"/>
        <end position="62"/>
    </location>
</feature>